<proteinExistence type="predicted"/>
<dbReference type="Proteomes" id="UP000241797">
    <property type="component" value="Segment"/>
</dbReference>
<accession>A0A2P1MXL2</accession>
<dbReference type="EMBL" id="MH078572">
    <property type="protein sequence ID" value="AVP40295.1"/>
    <property type="molecule type" value="Genomic_DNA"/>
</dbReference>
<reference evidence="1 2" key="1">
    <citation type="submission" date="2018-03" db="EMBL/GenBank/DDBJ databases">
        <title>Isolation, the biological characteristics and genomics of two new strains of lysate Staphylococcus aureus phage.</title>
        <authorList>
            <person name="Jin X."/>
            <person name="Zhang C."/>
        </authorList>
    </citation>
    <scope>NUCLEOTIDE SEQUENCE [LARGE SCALE GENOMIC DNA]</scope>
</reference>
<dbReference type="KEGG" id="vg:54990030"/>
<organism evidence="1 2">
    <name type="scientific">Staphylococcus phage phiSA_BS1</name>
    <dbReference type="NCBI Taxonomy" id="2126734"/>
    <lineage>
        <taxon>Viruses</taxon>
        <taxon>Duplodnaviria</taxon>
        <taxon>Heunggongvirae</taxon>
        <taxon>Uroviricota</taxon>
        <taxon>Caudoviricetes</taxon>
        <taxon>Herelleviridae</taxon>
        <taxon>Twortvirinae</taxon>
        <taxon>Baoshanvirus</taxon>
        <taxon>Baoshanvirus BS1</taxon>
    </lineage>
</organism>
<dbReference type="RefSeq" id="YP_009799541.1">
    <property type="nucleotide sequence ID" value="NC_047945.1"/>
</dbReference>
<name>A0A2P1MXL2_9CAUD</name>
<protein>
    <submittedName>
        <fullName evidence="1">Uncharacterized protein</fullName>
    </submittedName>
</protein>
<dbReference type="GeneID" id="54990030"/>
<evidence type="ECO:0000313" key="2">
    <source>
        <dbReference type="Proteomes" id="UP000241797"/>
    </source>
</evidence>
<keyword evidence="2" id="KW-1185">Reference proteome</keyword>
<sequence>MDDFKKIYKKARRIFTRHKATWEDRGSIKAFYLKGTSIGVIDLDESAKLQGKEGNPSGYKYNVMSDKKPAIPCNSLEEVIEAIEIKLKEK</sequence>
<evidence type="ECO:0000313" key="1">
    <source>
        <dbReference type="EMBL" id="AVP40295.1"/>
    </source>
</evidence>